<keyword evidence="1" id="KW-0732">Signal</keyword>
<organism evidence="2 4">
    <name type="scientific">Shewanella marisflavi</name>
    <dbReference type="NCBI Taxonomy" id="260364"/>
    <lineage>
        <taxon>Bacteria</taxon>
        <taxon>Pseudomonadati</taxon>
        <taxon>Pseudomonadota</taxon>
        <taxon>Gammaproteobacteria</taxon>
        <taxon>Alteromonadales</taxon>
        <taxon>Shewanellaceae</taxon>
        <taxon>Shewanella</taxon>
    </lineage>
</organism>
<dbReference type="EMBL" id="CP041153">
    <property type="protein sequence ID" value="QDF74025.1"/>
    <property type="molecule type" value="Genomic_DNA"/>
</dbReference>
<evidence type="ECO:0000313" key="4">
    <source>
        <dbReference type="Proteomes" id="UP000198233"/>
    </source>
</evidence>
<sequence>MKQALRTLSILAGTLMVALPASASVTGNIGATSNYLWRGATQTGDAAAIQGGIDYEHDSGLYLGTWASNVDFGDDTTYEIDFYGGYAGSVGEDFGYDIGYLYYAYPDSDSSIDFGEISVGISWKWLSLSYSHVVNADSDVASDPYDEKDLQYINAGISFPISESLSLNVHYGYSSGDVVNAWFDTDNYADYSVSLDKESEFGTFSFMVSDTDLDDDDPKVLVSYSYSFDL</sequence>
<proteinExistence type="predicted"/>
<evidence type="ECO:0000313" key="2">
    <source>
        <dbReference type="EMBL" id="ASJ95472.1"/>
    </source>
</evidence>
<dbReference type="NCBIfam" id="TIGR02001">
    <property type="entry name" value="gcw_chp"/>
    <property type="match status" value="1"/>
</dbReference>
<accession>A0AAC9TY33</accession>
<evidence type="ECO:0000313" key="3">
    <source>
        <dbReference type="EMBL" id="QDF74025.1"/>
    </source>
</evidence>
<evidence type="ECO:0008006" key="6">
    <source>
        <dbReference type="Google" id="ProtNLM"/>
    </source>
</evidence>
<name>A0AAC9TY33_9GAMM</name>
<dbReference type="KEGG" id="smav:CFF01_02090"/>
<dbReference type="AlphaFoldDB" id="A0AAC9TY33"/>
<evidence type="ECO:0000256" key="1">
    <source>
        <dbReference type="SAM" id="SignalP"/>
    </source>
</evidence>
<dbReference type="EMBL" id="CP022272">
    <property type="protein sequence ID" value="ASJ95472.1"/>
    <property type="molecule type" value="Genomic_DNA"/>
</dbReference>
<dbReference type="Pfam" id="PF09694">
    <property type="entry name" value="Gcw_chp"/>
    <property type="match status" value="1"/>
</dbReference>
<feature type="chain" id="PRO_5041970179" description="Histidine kinase" evidence="1">
    <location>
        <begin position="24"/>
        <end position="230"/>
    </location>
</feature>
<reference evidence="3 5" key="2">
    <citation type="submission" date="2019-06" db="EMBL/GenBank/DDBJ databases">
        <title>Complete genome of Shewanella marisflavi ECSMB14101, a mussel settlement-inducing bacterium isolated from East China Sea.</title>
        <authorList>
            <person name="Yang J."/>
            <person name="Liang X."/>
            <person name="Chang R."/>
            <person name="Peng L."/>
        </authorList>
    </citation>
    <scope>NUCLEOTIDE SEQUENCE [LARGE SCALE GENOMIC DNA]</scope>
    <source>
        <strain evidence="3 5">ECSMB14101</strain>
    </source>
</reference>
<evidence type="ECO:0000313" key="5">
    <source>
        <dbReference type="Proteomes" id="UP000318758"/>
    </source>
</evidence>
<keyword evidence="5" id="KW-1185">Reference proteome</keyword>
<dbReference type="Proteomes" id="UP000198233">
    <property type="component" value="Chromosome"/>
</dbReference>
<gene>
    <name evidence="2" type="ORF">CFF01_02090</name>
    <name evidence="3" type="ORF">FGA12_01970</name>
</gene>
<feature type="signal peptide" evidence="1">
    <location>
        <begin position="1"/>
        <end position="23"/>
    </location>
</feature>
<reference evidence="2 4" key="1">
    <citation type="submission" date="2017-06" db="EMBL/GenBank/DDBJ databases">
        <title>Complete genome sequence of Shewanella marisflavi EP1 associated with anaerobic 2,4-dinitrotoluene reduction and salt tolerance.</title>
        <authorList>
            <person name="Huang J."/>
        </authorList>
    </citation>
    <scope>NUCLEOTIDE SEQUENCE [LARGE SCALE GENOMIC DNA]</scope>
    <source>
        <strain evidence="2 4">EP1</strain>
    </source>
</reference>
<dbReference type="RefSeq" id="WP_033539038.1">
    <property type="nucleotide sequence ID" value="NZ_CP022272.1"/>
</dbReference>
<dbReference type="Proteomes" id="UP000318758">
    <property type="component" value="Chromosome"/>
</dbReference>
<protein>
    <recommendedName>
        <fullName evidence="6">Histidine kinase</fullName>
    </recommendedName>
</protein>
<dbReference type="InterPro" id="IPR010239">
    <property type="entry name" value="CHP02001"/>
</dbReference>